<keyword evidence="1" id="KW-0472">Membrane</keyword>
<evidence type="ECO:0000313" key="2">
    <source>
        <dbReference type="EMBL" id="MQL99997.1"/>
    </source>
</evidence>
<organism evidence="2 3">
    <name type="scientific">Colocasia esculenta</name>
    <name type="common">Wild taro</name>
    <name type="synonym">Arum esculentum</name>
    <dbReference type="NCBI Taxonomy" id="4460"/>
    <lineage>
        <taxon>Eukaryota</taxon>
        <taxon>Viridiplantae</taxon>
        <taxon>Streptophyta</taxon>
        <taxon>Embryophyta</taxon>
        <taxon>Tracheophyta</taxon>
        <taxon>Spermatophyta</taxon>
        <taxon>Magnoliopsida</taxon>
        <taxon>Liliopsida</taxon>
        <taxon>Araceae</taxon>
        <taxon>Aroideae</taxon>
        <taxon>Colocasieae</taxon>
        <taxon>Colocasia</taxon>
    </lineage>
</organism>
<sequence>MGKEEKQNVKRKVRLIVCLGAFIVSHSVLVSILCCTAGYITLLLLPILAKNTYISENALMPASIQQSLQKYVYAGFSPLLL</sequence>
<keyword evidence="1" id="KW-0812">Transmembrane</keyword>
<comment type="caution">
    <text evidence="2">The sequence shown here is derived from an EMBL/GenBank/DDBJ whole genome shotgun (WGS) entry which is preliminary data.</text>
</comment>
<name>A0A843VZU4_COLES</name>
<gene>
    <name evidence="2" type="ORF">Taro_032728</name>
</gene>
<dbReference type="AlphaFoldDB" id="A0A843VZU4"/>
<dbReference type="PANTHER" id="PTHR13304:SF0">
    <property type="entry name" value="GLYCOSYLPHOSPHATIDYLINOSITOL ANCHOR ATTACHMENT 1 PROTEIN"/>
    <property type="match status" value="1"/>
</dbReference>
<dbReference type="EMBL" id="NMUH01002440">
    <property type="protein sequence ID" value="MQL99997.1"/>
    <property type="molecule type" value="Genomic_DNA"/>
</dbReference>
<dbReference type="OrthoDB" id="445301at2759"/>
<accession>A0A843VZU4</accession>
<dbReference type="InterPro" id="IPR007246">
    <property type="entry name" value="Gaa1"/>
</dbReference>
<feature type="transmembrane region" description="Helical" evidence="1">
    <location>
        <begin position="12"/>
        <end position="45"/>
    </location>
</feature>
<evidence type="ECO:0000313" key="3">
    <source>
        <dbReference type="Proteomes" id="UP000652761"/>
    </source>
</evidence>
<dbReference type="GO" id="GO:0016255">
    <property type="term" value="P:attachment of GPI anchor to protein"/>
    <property type="evidence" value="ECO:0007669"/>
    <property type="project" value="TreeGrafter"/>
</dbReference>
<keyword evidence="1" id="KW-1133">Transmembrane helix</keyword>
<reference evidence="2" key="1">
    <citation type="submission" date="2017-07" db="EMBL/GenBank/DDBJ databases">
        <title>Taro Niue Genome Assembly and Annotation.</title>
        <authorList>
            <person name="Atibalentja N."/>
            <person name="Keating K."/>
            <person name="Fields C.J."/>
        </authorList>
    </citation>
    <scope>NUCLEOTIDE SEQUENCE</scope>
    <source>
        <strain evidence="2">Niue_2</strain>
        <tissue evidence="2">Leaf</tissue>
    </source>
</reference>
<dbReference type="Proteomes" id="UP000652761">
    <property type="component" value="Unassembled WGS sequence"/>
</dbReference>
<proteinExistence type="predicted"/>
<evidence type="ECO:0000256" key="1">
    <source>
        <dbReference type="SAM" id="Phobius"/>
    </source>
</evidence>
<dbReference type="GO" id="GO:0042765">
    <property type="term" value="C:GPI-anchor transamidase complex"/>
    <property type="evidence" value="ECO:0007669"/>
    <property type="project" value="InterPro"/>
</dbReference>
<dbReference type="PANTHER" id="PTHR13304">
    <property type="entry name" value="GLYCOSYLPHOSPHATIDYLINOSITOL ANCHOR ATTACHMENT 1 PROTEIN"/>
    <property type="match status" value="1"/>
</dbReference>
<keyword evidence="3" id="KW-1185">Reference proteome</keyword>
<protein>
    <submittedName>
        <fullName evidence="2">Uncharacterized protein</fullName>
    </submittedName>
</protein>